<dbReference type="Gene3D" id="3.40.50.300">
    <property type="entry name" value="P-loop containing nucleotide triphosphate hydrolases"/>
    <property type="match status" value="2"/>
</dbReference>
<dbReference type="PANTHER" id="PTHR43499:SF1">
    <property type="entry name" value="ABC TRANSPORTER I FAMILY MEMBER 1"/>
    <property type="match status" value="1"/>
</dbReference>
<dbReference type="PANTHER" id="PTHR43499">
    <property type="entry name" value="ABC TRANSPORTER I FAMILY MEMBER 1"/>
    <property type="match status" value="1"/>
</dbReference>
<dbReference type="InterPro" id="IPR003439">
    <property type="entry name" value="ABC_transporter-like_ATP-bd"/>
</dbReference>
<evidence type="ECO:0000256" key="4">
    <source>
        <dbReference type="ARBA" id="ARBA00022840"/>
    </source>
</evidence>
<keyword evidence="2" id="KW-0547">Nucleotide-binding</keyword>
<keyword evidence="5" id="KW-1278">Translocase</keyword>
<organism evidence="8 9">
    <name type="scientific">Sphagnum jensenii</name>
    <dbReference type="NCBI Taxonomy" id="128206"/>
    <lineage>
        <taxon>Eukaryota</taxon>
        <taxon>Viridiplantae</taxon>
        <taxon>Streptophyta</taxon>
        <taxon>Embryophyta</taxon>
        <taxon>Bryophyta</taxon>
        <taxon>Sphagnophytina</taxon>
        <taxon>Sphagnopsida</taxon>
        <taxon>Sphagnales</taxon>
        <taxon>Sphagnaceae</taxon>
        <taxon>Sphagnum</taxon>
    </lineage>
</organism>
<proteinExistence type="predicted"/>
<evidence type="ECO:0000313" key="9">
    <source>
        <dbReference type="Proteomes" id="UP001497444"/>
    </source>
</evidence>
<keyword evidence="3" id="KW-0201">Cytochrome c-type biogenesis</keyword>
<evidence type="ECO:0000256" key="2">
    <source>
        <dbReference type="ARBA" id="ARBA00022741"/>
    </source>
</evidence>
<reference evidence="8" key="1">
    <citation type="submission" date="2024-02" db="EMBL/GenBank/DDBJ databases">
        <authorList>
            <consortium name="ELIXIR-Norway"/>
            <consortium name="Elixir Norway"/>
        </authorList>
    </citation>
    <scope>NUCLEOTIDE SEQUENCE</scope>
</reference>
<keyword evidence="9" id="KW-1185">Reference proteome</keyword>
<dbReference type="EMBL" id="OZ020107">
    <property type="protein sequence ID" value="CAK9259420.1"/>
    <property type="molecule type" value="Genomic_DNA"/>
</dbReference>
<dbReference type="InterPro" id="IPR003593">
    <property type="entry name" value="AAA+_ATPase"/>
</dbReference>
<keyword evidence="4" id="KW-0067">ATP-binding</keyword>
<dbReference type="SUPFAM" id="SSF52540">
    <property type="entry name" value="P-loop containing nucleoside triphosphate hydrolases"/>
    <property type="match status" value="1"/>
</dbReference>
<evidence type="ECO:0000256" key="5">
    <source>
        <dbReference type="ARBA" id="ARBA00022967"/>
    </source>
</evidence>
<feature type="domain" description="AAA+ ATPase" evidence="7">
    <location>
        <begin position="38"/>
        <end position="186"/>
    </location>
</feature>
<name>A0ABP0W1F2_9BRYO</name>
<keyword evidence="6" id="KW-0472">Membrane</keyword>
<dbReference type="Proteomes" id="UP001497444">
    <property type="component" value="Chromosome 12"/>
</dbReference>
<dbReference type="Pfam" id="PF00005">
    <property type="entry name" value="ABC_tran"/>
    <property type="match status" value="1"/>
</dbReference>
<evidence type="ECO:0000313" key="8">
    <source>
        <dbReference type="EMBL" id="CAK9259420.1"/>
    </source>
</evidence>
<evidence type="ECO:0000259" key="7">
    <source>
        <dbReference type="SMART" id="SM00382"/>
    </source>
</evidence>
<gene>
    <name evidence="8" type="ORF">CSSPJE1EN1_LOCUS4898</name>
</gene>
<keyword evidence="1" id="KW-0813">Transport</keyword>
<sequence length="191" mass="20995">MGRTCIARSPVPRLIASGLACMRNEQVIIRDVNMTPHEGSGLIITGPNASGKSTFLRVLCGFIKPSAGRLLWDGVDLSQPGLYDLYRPNVHLVAAKDAIKKPLTVYENVRKRLQLARMLAVPRPLWLLDEPSVGLDAEGVEILEELIGQHRHQGGIVLVATHVPINLPDALALRLPPRVPQFRQYTAADYA</sequence>
<evidence type="ECO:0000256" key="1">
    <source>
        <dbReference type="ARBA" id="ARBA00022448"/>
    </source>
</evidence>
<evidence type="ECO:0000256" key="3">
    <source>
        <dbReference type="ARBA" id="ARBA00022748"/>
    </source>
</evidence>
<protein>
    <recommendedName>
        <fullName evidence="7">AAA+ ATPase domain-containing protein</fullName>
    </recommendedName>
</protein>
<evidence type="ECO:0000256" key="6">
    <source>
        <dbReference type="ARBA" id="ARBA00023136"/>
    </source>
</evidence>
<dbReference type="InterPro" id="IPR027417">
    <property type="entry name" value="P-loop_NTPase"/>
</dbReference>
<accession>A0ABP0W1F2</accession>
<dbReference type="InterPro" id="IPR005895">
    <property type="entry name" value="ABC_transptr_haem_export_CcmA"/>
</dbReference>
<dbReference type="SMART" id="SM00382">
    <property type="entry name" value="AAA"/>
    <property type="match status" value="1"/>
</dbReference>